<dbReference type="Pfam" id="PF03279">
    <property type="entry name" value="Lip_A_acyltrans"/>
    <property type="match status" value="1"/>
</dbReference>
<dbReference type="GO" id="GO:0016746">
    <property type="term" value="F:acyltransferase activity"/>
    <property type="evidence" value="ECO:0007669"/>
    <property type="project" value="UniProtKB-KW"/>
</dbReference>
<comment type="subcellular location">
    <subcellularLocation>
        <location evidence="1">Cell inner membrane</location>
    </subcellularLocation>
</comment>
<dbReference type="GO" id="GO:0005886">
    <property type="term" value="C:plasma membrane"/>
    <property type="evidence" value="ECO:0007669"/>
    <property type="project" value="UniProtKB-SubCell"/>
</dbReference>
<organism evidence="7 8">
    <name type="scientific">Candidatus Pseudobacter hemicellulosilyticus</name>
    <dbReference type="NCBI Taxonomy" id="3121375"/>
    <lineage>
        <taxon>Bacteria</taxon>
        <taxon>Pseudomonadati</taxon>
        <taxon>Bacteroidota</taxon>
        <taxon>Chitinophagia</taxon>
        <taxon>Chitinophagales</taxon>
        <taxon>Chitinophagaceae</taxon>
        <taxon>Pseudobacter</taxon>
    </lineage>
</organism>
<dbReference type="EMBL" id="CP119311">
    <property type="protein sequence ID" value="WEK36622.1"/>
    <property type="molecule type" value="Genomic_DNA"/>
</dbReference>
<name>A0AAJ6BHU9_9BACT</name>
<dbReference type="InterPro" id="IPR004960">
    <property type="entry name" value="LipA_acyltrans"/>
</dbReference>
<keyword evidence="3" id="KW-0997">Cell inner membrane</keyword>
<keyword evidence="2" id="KW-1003">Cell membrane</keyword>
<dbReference type="PANTHER" id="PTHR30606:SF10">
    <property type="entry name" value="PHOSPHATIDYLINOSITOL MANNOSIDE ACYLTRANSFERASE"/>
    <property type="match status" value="1"/>
</dbReference>
<accession>A0AAJ6BHU9</accession>
<evidence type="ECO:0000256" key="1">
    <source>
        <dbReference type="ARBA" id="ARBA00004533"/>
    </source>
</evidence>
<dbReference type="AlphaFoldDB" id="A0AAJ6BHU9"/>
<dbReference type="CDD" id="cd07984">
    <property type="entry name" value="LPLAT_LABLAT-like"/>
    <property type="match status" value="1"/>
</dbReference>
<dbReference type="Proteomes" id="UP001220610">
    <property type="component" value="Chromosome"/>
</dbReference>
<evidence type="ECO:0000256" key="4">
    <source>
        <dbReference type="ARBA" id="ARBA00022679"/>
    </source>
</evidence>
<sequence length="295" mass="34643">MYYLLFGFLYLLSLLPMRALYLFADAVYGLLYYVIGYRKAVVMGNLQIAFPEKTDTERKAIAKKFYHNFVDNFIETIKLLSASKEWLKEHFQLDSDPFPELYATGRKCQVHLGHNFNWEIANVAMGFQIPFDLISVYMPIKAKAMDRLFIYLRSRTGSILLPATDMKRAIVPHRHRQYALALVADQAPGSPANAYWLNFFGRPTAFVRGPERGARVGNIPVVFTRIYKTKRGRYRASFEVGALNPSQLPEGELTRRYIRFLEEAIRKSPDMWLWSHRRWKHEWKEEYRPLWIDQA</sequence>
<protein>
    <submittedName>
        <fullName evidence="7">Lysophospholipid acyltransferase family protein</fullName>
    </submittedName>
</protein>
<evidence type="ECO:0000313" key="7">
    <source>
        <dbReference type="EMBL" id="WEK36622.1"/>
    </source>
</evidence>
<evidence type="ECO:0000256" key="3">
    <source>
        <dbReference type="ARBA" id="ARBA00022519"/>
    </source>
</evidence>
<proteinExistence type="predicted"/>
<keyword evidence="5" id="KW-0472">Membrane</keyword>
<evidence type="ECO:0000256" key="5">
    <source>
        <dbReference type="ARBA" id="ARBA00023136"/>
    </source>
</evidence>
<reference evidence="7" key="1">
    <citation type="submission" date="2023-03" db="EMBL/GenBank/DDBJ databases">
        <title>Andean soil-derived lignocellulolytic bacterial consortium as a source of novel taxa and putative plastic-active enzymes.</title>
        <authorList>
            <person name="Diaz-Garcia L."/>
            <person name="Chuvochina M."/>
            <person name="Feuerriegel G."/>
            <person name="Bunk B."/>
            <person name="Sproer C."/>
            <person name="Streit W.R."/>
            <person name="Rodriguez L.M."/>
            <person name="Overmann J."/>
            <person name="Jimenez D.J."/>
        </authorList>
    </citation>
    <scope>NUCLEOTIDE SEQUENCE</scope>
    <source>
        <strain evidence="7">MAG 7</strain>
    </source>
</reference>
<gene>
    <name evidence="7" type="ORF">P0Y53_03835</name>
</gene>
<keyword evidence="6 7" id="KW-0012">Acyltransferase</keyword>
<dbReference type="GO" id="GO:0009247">
    <property type="term" value="P:glycolipid biosynthetic process"/>
    <property type="evidence" value="ECO:0007669"/>
    <property type="project" value="UniProtKB-ARBA"/>
</dbReference>
<evidence type="ECO:0000313" key="8">
    <source>
        <dbReference type="Proteomes" id="UP001220610"/>
    </source>
</evidence>
<keyword evidence="4" id="KW-0808">Transferase</keyword>
<evidence type="ECO:0000256" key="6">
    <source>
        <dbReference type="ARBA" id="ARBA00023315"/>
    </source>
</evidence>
<dbReference type="PANTHER" id="PTHR30606">
    <property type="entry name" value="LIPID A BIOSYNTHESIS LAUROYL ACYLTRANSFERASE"/>
    <property type="match status" value="1"/>
</dbReference>
<evidence type="ECO:0000256" key="2">
    <source>
        <dbReference type="ARBA" id="ARBA00022475"/>
    </source>
</evidence>